<evidence type="ECO:0000256" key="6">
    <source>
        <dbReference type="ARBA" id="ARBA00023163"/>
    </source>
</evidence>
<keyword evidence="11" id="KW-1185">Reference proteome</keyword>
<keyword evidence="6" id="KW-0804">Transcription</keyword>
<keyword evidence="3" id="KW-0863">Zinc-finger</keyword>
<keyword evidence="4" id="KW-0862">Zinc</keyword>
<evidence type="ECO:0000313" key="11">
    <source>
        <dbReference type="Proteomes" id="UP000509510"/>
    </source>
</evidence>
<feature type="compositionally biased region" description="Polar residues" evidence="8">
    <location>
        <begin position="1"/>
        <end position="10"/>
    </location>
</feature>
<evidence type="ECO:0000256" key="8">
    <source>
        <dbReference type="SAM" id="MobiDB-lite"/>
    </source>
</evidence>
<evidence type="ECO:0000256" key="2">
    <source>
        <dbReference type="ARBA" id="ARBA00022723"/>
    </source>
</evidence>
<name>A0A7H8QSW3_TALRU</name>
<gene>
    <name evidence="10" type="ORF">TRUGW13939_04195</name>
</gene>
<feature type="compositionally biased region" description="Basic residues" evidence="8">
    <location>
        <begin position="321"/>
        <end position="333"/>
    </location>
</feature>
<feature type="region of interest" description="Disordered" evidence="8">
    <location>
        <begin position="1"/>
        <end position="24"/>
    </location>
</feature>
<keyword evidence="2" id="KW-0479">Metal-binding</keyword>
<evidence type="ECO:0000313" key="10">
    <source>
        <dbReference type="EMBL" id="QKX57087.1"/>
    </source>
</evidence>
<feature type="region of interest" description="Disordered" evidence="8">
    <location>
        <begin position="283"/>
        <end position="388"/>
    </location>
</feature>
<accession>A0A7H8QSW3</accession>
<dbReference type="InterPro" id="IPR028020">
    <property type="entry name" value="ASX_DEUBAD_dom"/>
</dbReference>
<protein>
    <recommendedName>
        <fullName evidence="9">DEUBAD domain-containing protein</fullName>
    </recommendedName>
</protein>
<feature type="compositionally biased region" description="Basic and acidic residues" evidence="8">
    <location>
        <begin position="416"/>
        <end position="425"/>
    </location>
</feature>
<keyword evidence="7" id="KW-0539">Nucleus</keyword>
<evidence type="ECO:0000259" key="9">
    <source>
        <dbReference type="PROSITE" id="PS51916"/>
    </source>
</evidence>
<comment type="subcellular location">
    <subcellularLocation>
        <location evidence="1">Nucleus</location>
    </subcellularLocation>
</comment>
<evidence type="ECO:0000256" key="1">
    <source>
        <dbReference type="ARBA" id="ARBA00004123"/>
    </source>
</evidence>
<dbReference type="RefSeq" id="XP_035343265.1">
    <property type="nucleotide sequence ID" value="XM_035487372.1"/>
</dbReference>
<dbReference type="AlphaFoldDB" id="A0A7H8QSW3"/>
<evidence type="ECO:0000256" key="4">
    <source>
        <dbReference type="ARBA" id="ARBA00022833"/>
    </source>
</evidence>
<dbReference type="OrthoDB" id="2289918at2759"/>
<feature type="domain" description="DEUBAD" evidence="9">
    <location>
        <begin position="30"/>
        <end position="150"/>
    </location>
</feature>
<feature type="compositionally biased region" description="Basic and acidic residues" evidence="8">
    <location>
        <begin position="231"/>
        <end position="244"/>
    </location>
</feature>
<dbReference type="EMBL" id="CP055899">
    <property type="protein sequence ID" value="QKX57087.1"/>
    <property type="molecule type" value="Genomic_DNA"/>
</dbReference>
<dbReference type="PROSITE" id="PS51916">
    <property type="entry name" value="DEUBAD"/>
    <property type="match status" value="1"/>
</dbReference>
<reference evidence="11" key="1">
    <citation type="submission" date="2020-06" db="EMBL/GenBank/DDBJ databases">
        <title>A chromosome-scale genome assembly of Talaromyces rugulosus W13939.</title>
        <authorList>
            <person name="Wang B."/>
            <person name="Guo L."/>
            <person name="Ye K."/>
            <person name="Wang L."/>
        </authorList>
    </citation>
    <scope>NUCLEOTIDE SEQUENCE [LARGE SCALE GENOMIC DNA]</scope>
    <source>
        <strain evidence="11">W13939</strain>
    </source>
</reference>
<dbReference type="KEGG" id="trg:TRUGW13939_04195"/>
<dbReference type="GeneID" id="55991697"/>
<dbReference type="Proteomes" id="UP000509510">
    <property type="component" value="Chromosome II"/>
</dbReference>
<proteinExistence type="predicted"/>
<keyword evidence="5" id="KW-0805">Transcription regulation</keyword>
<evidence type="ECO:0000256" key="7">
    <source>
        <dbReference type="ARBA" id="ARBA00023242"/>
    </source>
</evidence>
<feature type="region of interest" description="Disordered" evidence="8">
    <location>
        <begin position="228"/>
        <end position="271"/>
    </location>
</feature>
<feature type="compositionally biased region" description="Polar residues" evidence="8">
    <location>
        <begin position="245"/>
        <end position="269"/>
    </location>
</feature>
<dbReference type="GO" id="GO:0008270">
    <property type="term" value="F:zinc ion binding"/>
    <property type="evidence" value="ECO:0007669"/>
    <property type="project" value="UniProtKB-KW"/>
</dbReference>
<dbReference type="InterPro" id="IPR044867">
    <property type="entry name" value="DEUBAD_dom"/>
</dbReference>
<evidence type="ECO:0000256" key="5">
    <source>
        <dbReference type="ARBA" id="ARBA00023015"/>
    </source>
</evidence>
<feature type="region of interest" description="Disordered" evidence="8">
    <location>
        <begin position="404"/>
        <end position="482"/>
    </location>
</feature>
<evidence type="ECO:0000256" key="3">
    <source>
        <dbReference type="ARBA" id="ARBA00022771"/>
    </source>
</evidence>
<organism evidence="10 11">
    <name type="scientific">Talaromyces rugulosus</name>
    <name type="common">Penicillium rugulosum</name>
    <dbReference type="NCBI Taxonomy" id="121627"/>
    <lineage>
        <taxon>Eukaryota</taxon>
        <taxon>Fungi</taxon>
        <taxon>Dikarya</taxon>
        <taxon>Ascomycota</taxon>
        <taxon>Pezizomycotina</taxon>
        <taxon>Eurotiomycetes</taxon>
        <taxon>Eurotiomycetidae</taxon>
        <taxon>Eurotiales</taxon>
        <taxon>Trichocomaceae</taxon>
        <taxon>Talaromyces</taxon>
        <taxon>Talaromyces sect. Islandici</taxon>
    </lineage>
</organism>
<feature type="compositionally biased region" description="Polar residues" evidence="8">
    <location>
        <begin position="441"/>
        <end position="459"/>
    </location>
</feature>
<dbReference type="Pfam" id="PF13919">
    <property type="entry name" value="ASXH"/>
    <property type="match status" value="1"/>
</dbReference>
<sequence length="540" mass="59754">MPSAPKQKQNAAARPTKRGNWGEDYLMTNPKSALVNADLVKLFSNPKAWECLDEEEKKHLLSLLPTHIHPNPDPDPDNPDAKIPALPDDFLRYDNNWRGALRNFQSDLESGRYKPAWQRQAKQAVQDRAEGKYDDFKEREFEQFWGQKQKINHGLIAGESSKVKLKTLIEHGVVRVGDVWKYSRLVSSKRTGKTGQVLVEKETKIIAIDGANLSFLVPAGQRTFLSSLTARDPEDSIPLEERIPSDSNTVHEPQADSGQVENPESNNHAQQDHPVLDLPVEATRDDGHESSNRPIGNVDKDTEKPPVNISLDPPKEDVSRPKKAARASNKRKIASVGPRTTRSKAAKIDAHSSPSPGRHTKNKIIPHAEPAPKTEPESTPAPAETYPGLDVSNFLAGAIEVASNSAGSNKSPAALSRHEPAESIRRSPSPCPPTILEHPQAETQHQPEQQNPDVASPTQPGLEPLQAKPEPVSDSPGPLETTLHRIAGPTALTKKIHEIDGRVSNPSNGNAWKEIRCYRDNQDMGSLWEVRQAWYIKFQQ</sequence>
<dbReference type="GO" id="GO:0005634">
    <property type="term" value="C:nucleus"/>
    <property type="evidence" value="ECO:0007669"/>
    <property type="project" value="UniProtKB-SubCell"/>
</dbReference>